<name>A0A0L0D8Z9_THETB</name>
<evidence type="ECO:0000313" key="2">
    <source>
        <dbReference type="Proteomes" id="UP000054408"/>
    </source>
</evidence>
<dbReference type="EMBL" id="GL349452">
    <property type="protein sequence ID" value="KNC48819.1"/>
    <property type="molecule type" value="Genomic_DNA"/>
</dbReference>
<organism evidence="1 2">
    <name type="scientific">Thecamonas trahens ATCC 50062</name>
    <dbReference type="NCBI Taxonomy" id="461836"/>
    <lineage>
        <taxon>Eukaryota</taxon>
        <taxon>Apusozoa</taxon>
        <taxon>Apusomonadida</taxon>
        <taxon>Apusomonadidae</taxon>
        <taxon>Thecamonas</taxon>
    </lineage>
</organism>
<proteinExistence type="predicted"/>
<protein>
    <submittedName>
        <fullName evidence="1">Uncharacterized protein</fullName>
    </submittedName>
</protein>
<reference evidence="1 2" key="1">
    <citation type="submission" date="2010-05" db="EMBL/GenBank/DDBJ databases">
        <title>The Genome Sequence of Thecamonas trahens ATCC 50062.</title>
        <authorList>
            <consortium name="The Broad Institute Genome Sequencing Platform"/>
            <person name="Russ C."/>
            <person name="Cuomo C."/>
            <person name="Shea T."/>
            <person name="Young S.K."/>
            <person name="Zeng Q."/>
            <person name="Koehrsen M."/>
            <person name="Haas B."/>
            <person name="Borodovsky M."/>
            <person name="Guigo R."/>
            <person name="Alvarado L."/>
            <person name="Berlin A."/>
            <person name="Bochicchio J."/>
            <person name="Borenstein D."/>
            <person name="Chapman S."/>
            <person name="Chen Z."/>
            <person name="Freedman E."/>
            <person name="Gellesch M."/>
            <person name="Goldberg J."/>
            <person name="Griggs A."/>
            <person name="Gujja S."/>
            <person name="Heilman E."/>
            <person name="Heiman D."/>
            <person name="Hepburn T."/>
            <person name="Howarth C."/>
            <person name="Jen D."/>
            <person name="Larson L."/>
            <person name="Mehta T."/>
            <person name="Park D."/>
            <person name="Pearson M."/>
            <person name="Roberts A."/>
            <person name="Saif S."/>
            <person name="Shenoy N."/>
            <person name="Sisk P."/>
            <person name="Stolte C."/>
            <person name="Sykes S."/>
            <person name="Thomson T."/>
            <person name="Walk T."/>
            <person name="White J."/>
            <person name="Yandava C."/>
            <person name="Burger G."/>
            <person name="Gray M.W."/>
            <person name="Holland P.W.H."/>
            <person name="King N."/>
            <person name="Lang F.B.F."/>
            <person name="Roger A.J."/>
            <person name="Ruiz-Trillo I."/>
            <person name="Lander E."/>
            <person name="Nusbaum C."/>
        </authorList>
    </citation>
    <scope>NUCLEOTIDE SEQUENCE [LARGE SCALE GENOMIC DNA]</scope>
    <source>
        <strain evidence="1 2">ATCC 50062</strain>
    </source>
</reference>
<dbReference type="GeneID" id="25564101"/>
<keyword evidence="2" id="KW-1185">Reference proteome</keyword>
<evidence type="ECO:0000313" key="1">
    <source>
        <dbReference type="EMBL" id="KNC48819.1"/>
    </source>
</evidence>
<gene>
    <name evidence="1" type="ORF">AMSG_04564</name>
</gene>
<accession>A0A0L0D8Z9</accession>
<dbReference type="Proteomes" id="UP000054408">
    <property type="component" value="Unassembled WGS sequence"/>
</dbReference>
<dbReference type="AlphaFoldDB" id="A0A0L0D8Z9"/>
<dbReference type="RefSeq" id="XP_013758239.1">
    <property type="nucleotide sequence ID" value="XM_013902785.1"/>
</dbReference>
<sequence length="975" mass="105745">MAFASEQTEGEYKRTCVRVRVQDCNDATVIVHVSGKAPCVIAAATPGTISGREDTPISFSLWRKMMEGAGPGAYPPQSWLNKTTKDRISLDKNGWIVTRVDPVQACRAEDVRNEASEEGETEEWKTVGSENVEVGNAVNSIVGHCRNYVLRFLNAALLRGDGAGTAVLRVGVADDGSVPGVKLAKPTTRLKKICSELDRFLLGVFPPIVPGAIQVRMKTLTDVPGSVVVELLVHYSPATRAFSVPYFSASVGATLFDGSECSTLPPMALWWRHRPMAFESRIQSVLNSTVNMRIGSEPNDDDDGVYNPLAGFDIEFAIEPGFHVCDDPSGALADVLDWVEEGMAVTAIVVVDEESSTDVLFDDLAALCALLGTLGGVRVVVLARNEASAKHAHVVSATSPLPCIGTALLADLSHPGTSEQPHYFYEEAPTGVVVVNSVGHQSNVSSDDRVDAIRTAAEAGTIPWEACLSHIDDRTVKARSMARTAVICRDVVASIVSAVTSSREVVVYGDVRGAGATTAAMLAALELTTCSNTVVLYATNSANMCELDAFVARLVKEKDVIVFADGTKLSESIVNRCTTVDVVGPLHVRHDVCSVMVSSRLSKTEYKTLCNLLLLGYPQHEEAISTRRGEWRAKSATAEMCLFFLAAVYGEVASVSHLVNGTLKDDSQSLDPLAVMAFIELFSVSDFEAATPFIVVQNSHRYVALRSKQGEILAHNQNTRPEDHRPVPPMPLIIHERTTMRLLRRSQHGFVFIHPTVARLVLKKFGMPLVLDNNNNRSKLVLRDVDTVLSNAGNLLSLLGATQERNLLISISGNILRGCKDNTGLAVCELCAALERGGEVDKEIVRFVRELGKVFDPFGSDLLTVVHHVLVSKAYRRAAQKYRRRNAVEGESSCSLYKQWLSKAADHAAHAFSVCEASEDSIVVAKCVMCQNALCWALFLLGDRPRAVDALGCLMRLDPQMGQSTLDIADKINNM</sequence>